<feature type="transmembrane region" description="Helical" evidence="9">
    <location>
        <begin position="937"/>
        <end position="959"/>
    </location>
</feature>
<feature type="region of interest" description="Disordered" evidence="8">
    <location>
        <begin position="519"/>
        <end position="571"/>
    </location>
</feature>
<feature type="transmembrane region" description="Helical" evidence="9">
    <location>
        <begin position="144"/>
        <end position="165"/>
    </location>
</feature>
<dbReference type="EMBL" id="MU865051">
    <property type="protein sequence ID" value="KAK4458946.1"/>
    <property type="molecule type" value="Genomic_DNA"/>
</dbReference>
<gene>
    <name evidence="11" type="ORF">QBC42DRAFT_340655</name>
</gene>
<comment type="subcellular location">
    <subcellularLocation>
        <location evidence="1">Membrane</location>
        <topology evidence="1">Multi-pass membrane protein</topology>
    </subcellularLocation>
</comment>
<feature type="domain" description="Major facilitator superfamily (MFS) profile" evidence="10">
    <location>
        <begin position="1"/>
        <end position="466"/>
    </location>
</feature>
<keyword evidence="12" id="KW-1185">Reference proteome</keyword>
<evidence type="ECO:0000313" key="11">
    <source>
        <dbReference type="EMBL" id="KAK4458946.1"/>
    </source>
</evidence>
<feature type="transmembrane region" description="Helical" evidence="9">
    <location>
        <begin position="303"/>
        <end position="325"/>
    </location>
</feature>
<evidence type="ECO:0000256" key="1">
    <source>
        <dbReference type="ARBA" id="ARBA00004141"/>
    </source>
</evidence>
<evidence type="ECO:0000256" key="3">
    <source>
        <dbReference type="ARBA" id="ARBA00022448"/>
    </source>
</evidence>
<feature type="compositionally biased region" description="Polar residues" evidence="8">
    <location>
        <begin position="555"/>
        <end position="566"/>
    </location>
</feature>
<protein>
    <recommendedName>
        <fullName evidence="10">Major facilitator superfamily (MFS) profile domain-containing protein</fullName>
    </recommendedName>
</protein>
<evidence type="ECO:0000256" key="5">
    <source>
        <dbReference type="ARBA" id="ARBA00022989"/>
    </source>
</evidence>
<feature type="transmembrane region" description="Helical" evidence="9">
    <location>
        <begin position="994"/>
        <end position="1019"/>
    </location>
</feature>
<dbReference type="GO" id="GO:0042908">
    <property type="term" value="P:xenobiotic transport"/>
    <property type="evidence" value="ECO:0007669"/>
    <property type="project" value="UniProtKB-ARBA"/>
</dbReference>
<keyword evidence="4 9" id="KW-0812">Transmembrane</keyword>
<evidence type="ECO:0000256" key="7">
    <source>
        <dbReference type="ARBA" id="ARBA00049119"/>
    </source>
</evidence>
<sequence>MDTDAEPLIPQSASHPSDSEDKNNILYADDTGVISSTLVSLGSSLSSRHLTPLDKSIITSSTSLFALVISPFSSVLADSLGRKRVILLASLLFTLGALIQAFASTVTVMVLGRSVVGMAVGAASFVVPLYIAELAPKEYRGRLITMNVIFITAGQVLAYIVGWILTESGAWRWMVGLGAVPAIVQAGLMVIMPESPRWLVMVDRAGEAKVVLGKVVGKERGREVDGMVKGIEVEVREEQEGRRRGVGSGRAGWREIMKELVGVRRNRRALAIACLLQGLQQLCGFNSLMYFSATIFTMLGFPIPTLTSLVVAVTNFALTLVALFMIDRIGRRRILLWSIPFMVIGLLSAAYGFSFITLSTSDQPGDETPPAKGAAVVILISIMVYVAGYAVGLGNVPWMQSELFALNVRSLGSGIATATNWAANFVIGLTFLLLMEALTPSWTFVLYAIICVGGYGLIWKFYPETAGLSLEEAANLLEDDRWGRLEDAEFDAASPISTRSPHHDFLGRRSEEIERVVSASSVSTTSTEMEPAHRGVSMSRISTQRDLERHPTELSRIQTQRSQHSGTVGRDLTGRRSRASLKPLPAFGGGKPYPPLLPNQEDFVVEFDGPNDPLHAQNWTLRKKLLTAAMLGYTTMVASFGSSIFSSATAAVGVAFGVSSEVSLLGVALYVLGFATGPTFWAPLSELKGRRLPLVLSMFGFTIFNIACATGKDLQTVLISRFFAGFFGACPLAVVAAVFSDMFDNRTRGMAITVFSMTVFTGPMLAPFIGGFIVTSHLGWRWTAYLVAIMGGVAFLLDLFFLEETYPPVILVKKASELRRRTLNWGIHAKQEEIEIDVRELVTKNFSRPMRLLFTEPIVTLLSIYMAFIYGLLYLFLTAYPFVFQGVYGMSPGVSGLTFFGMITGQVIAGIAILLQQPWYSRKLAANNGVPIPEWRLPSVIAGGVSFAAGLFWFGWSGYSGKVHWIVPTLSGLLSGFGLASIFLQALNYLVDSYLMFAASAIAGNTFLRSLAGAGFPMFSRYMFDGMGIQWASTLLGCVAAALVPIPIVFYLYGHKLRAKSAYAPTGPPPAAAGAENTDGSEAEEKEYDGDAAALASAPQRDSERPGNTSSGMV</sequence>
<feature type="transmembrane region" description="Helical" evidence="9">
    <location>
        <begin position="780"/>
        <end position="802"/>
    </location>
</feature>
<comment type="catalytic activity">
    <reaction evidence="7">
        <text>myo-inositol(out) + H(+)(out) = myo-inositol(in) + H(+)(in)</text>
        <dbReference type="Rhea" id="RHEA:60364"/>
        <dbReference type="ChEBI" id="CHEBI:15378"/>
        <dbReference type="ChEBI" id="CHEBI:17268"/>
    </reaction>
</comment>
<dbReference type="Pfam" id="PF00083">
    <property type="entry name" value="Sugar_tr"/>
    <property type="match status" value="1"/>
</dbReference>
<feature type="transmembrane region" description="Helical" evidence="9">
    <location>
        <begin position="115"/>
        <end position="132"/>
    </location>
</feature>
<dbReference type="InterPro" id="IPR005828">
    <property type="entry name" value="MFS_sugar_transport-like"/>
</dbReference>
<feature type="transmembrane region" description="Helical" evidence="9">
    <location>
        <begin position="171"/>
        <end position="191"/>
    </location>
</feature>
<feature type="domain" description="Major facilitator superfamily (MFS) profile" evidence="10">
    <location>
        <begin position="627"/>
        <end position="1057"/>
    </location>
</feature>
<dbReference type="Pfam" id="PF07690">
    <property type="entry name" value="MFS_1"/>
    <property type="match status" value="1"/>
</dbReference>
<feature type="compositionally biased region" description="Acidic residues" evidence="8">
    <location>
        <begin position="1079"/>
        <end position="1090"/>
    </location>
</feature>
<dbReference type="GO" id="GO:0005886">
    <property type="term" value="C:plasma membrane"/>
    <property type="evidence" value="ECO:0007669"/>
    <property type="project" value="TreeGrafter"/>
</dbReference>
<dbReference type="FunFam" id="1.20.1250.20:FF:000011">
    <property type="entry name" value="MFS multidrug transporter, putative"/>
    <property type="match status" value="1"/>
</dbReference>
<dbReference type="Gene3D" id="1.20.1250.20">
    <property type="entry name" value="MFS general substrate transporter like domains"/>
    <property type="match status" value="2"/>
</dbReference>
<dbReference type="PRINTS" id="PR00171">
    <property type="entry name" value="SUGRTRNSPORT"/>
</dbReference>
<feature type="transmembrane region" description="Helical" evidence="9">
    <location>
        <begin position="415"/>
        <end position="435"/>
    </location>
</feature>
<dbReference type="AlphaFoldDB" id="A0AAV9HIN7"/>
<evidence type="ECO:0000256" key="9">
    <source>
        <dbReference type="SAM" id="Phobius"/>
    </source>
</evidence>
<dbReference type="Proteomes" id="UP001321749">
    <property type="component" value="Unassembled WGS sequence"/>
</dbReference>
<feature type="region of interest" description="Disordered" evidence="8">
    <location>
        <begin position="1067"/>
        <end position="1114"/>
    </location>
</feature>
<evidence type="ECO:0000259" key="10">
    <source>
        <dbReference type="PROSITE" id="PS50850"/>
    </source>
</evidence>
<evidence type="ECO:0000256" key="6">
    <source>
        <dbReference type="ARBA" id="ARBA00023136"/>
    </source>
</evidence>
<evidence type="ECO:0000313" key="12">
    <source>
        <dbReference type="Proteomes" id="UP001321749"/>
    </source>
</evidence>
<keyword evidence="6 9" id="KW-0472">Membrane</keyword>
<feature type="transmembrane region" description="Helical" evidence="9">
    <location>
        <begin position="631"/>
        <end position="656"/>
    </location>
</feature>
<reference evidence="11" key="1">
    <citation type="journal article" date="2023" name="Mol. Phylogenet. Evol.">
        <title>Genome-scale phylogeny and comparative genomics of the fungal order Sordariales.</title>
        <authorList>
            <person name="Hensen N."/>
            <person name="Bonometti L."/>
            <person name="Westerberg I."/>
            <person name="Brannstrom I.O."/>
            <person name="Guillou S."/>
            <person name="Cros-Aarteil S."/>
            <person name="Calhoun S."/>
            <person name="Haridas S."/>
            <person name="Kuo A."/>
            <person name="Mondo S."/>
            <person name="Pangilinan J."/>
            <person name="Riley R."/>
            <person name="LaButti K."/>
            <person name="Andreopoulos B."/>
            <person name="Lipzen A."/>
            <person name="Chen C."/>
            <person name="Yan M."/>
            <person name="Daum C."/>
            <person name="Ng V."/>
            <person name="Clum A."/>
            <person name="Steindorff A."/>
            <person name="Ohm R.A."/>
            <person name="Martin F."/>
            <person name="Silar P."/>
            <person name="Natvig D.O."/>
            <person name="Lalanne C."/>
            <person name="Gautier V."/>
            <person name="Ament-Velasquez S.L."/>
            <person name="Kruys A."/>
            <person name="Hutchinson M.I."/>
            <person name="Powell A.J."/>
            <person name="Barry K."/>
            <person name="Miller A.N."/>
            <person name="Grigoriev I.V."/>
            <person name="Debuchy R."/>
            <person name="Gladieux P."/>
            <person name="Hiltunen Thoren M."/>
            <person name="Johannesson H."/>
        </authorList>
    </citation>
    <scope>NUCLEOTIDE SEQUENCE</scope>
    <source>
        <strain evidence="11">PSN324</strain>
    </source>
</reference>
<feature type="transmembrane region" description="Helical" evidence="9">
    <location>
        <begin position="1031"/>
        <end position="1053"/>
    </location>
</feature>
<dbReference type="PANTHER" id="PTHR23502">
    <property type="entry name" value="MAJOR FACILITATOR SUPERFAMILY"/>
    <property type="match status" value="1"/>
</dbReference>
<evidence type="ECO:0000256" key="2">
    <source>
        <dbReference type="ARBA" id="ARBA00010992"/>
    </source>
</evidence>
<dbReference type="PROSITE" id="PS00216">
    <property type="entry name" value="SUGAR_TRANSPORT_1"/>
    <property type="match status" value="2"/>
</dbReference>
<dbReference type="GO" id="GO:0015791">
    <property type="term" value="P:polyol transmembrane transport"/>
    <property type="evidence" value="ECO:0007669"/>
    <property type="project" value="UniProtKB-ARBA"/>
</dbReference>
<evidence type="ECO:0000256" key="8">
    <source>
        <dbReference type="SAM" id="MobiDB-lite"/>
    </source>
</evidence>
<dbReference type="InterPro" id="IPR036259">
    <property type="entry name" value="MFS_trans_sf"/>
</dbReference>
<feature type="transmembrane region" description="Helical" evidence="9">
    <location>
        <begin position="897"/>
        <end position="916"/>
    </location>
</feature>
<feature type="transmembrane region" description="Helical" evidence="9">
    <location>
        <begin position="57"/>
        <end position="77"/>
    </location>
</feature>
<dbReference type="SUPFAM" id="SSF103473">
    <property type="entry name" value="MFS general substrate transporter"/>
    <property type="match status" value="2"/>
</dbReference>
<dbReference type="FunFam" id="1.20.1250.20:FF:000073">
    <property type="entry name" value="MFS myo-inositol transporter, putative"/>
    <property type="match status" value="1"/>
</dbReference>
<feature type="transmembrane region" description="Helical" evidence="9">
    <location>
        <begin position="84"/>
        <end position="103"/>
    </location>
</feature>
<feature type="transmembrane region" description="Helical" evidence="9">
    <location>
        <begin position="373"/>
        <end position="394"/>
    </location>
</feature>
<feature type="transmembrane region" description="Helical" evidence="9">
    <location>
        <begin position="334"/>
        <end position="353"/>
    </location>
</feature>
<name>A0AAV9HIN7_9PEZI</name>
<dbReference type="InterPro" id="IPR003663">
    <property type="entry name" value="Sugar/inositol_transpt"/>
</dbReference>
<feature type="region of interest" description="Disordered" evidence="8">
    <location>
        <begin position="1"/>
        <end position="21"/>
    </location>
</feature>
<feature type="transmembrane region" description="Helical" evidence="9">
    <location>
        <begin position="965"/>
        <end position="987"/>
    </location>
</feature>
<dbReference type="GO" id="GO:0140115">
    <property type="term" value="P:export across plasma membrane"/>
    <property type="evidence" value="ECO:0007669"/>
    <property type="project" value="UniProtKB-ARBA"/>
</dbReference>
<feature type="transmembrane region" description="Helical" evidence="9">
    <location>
        <begin position="694"/>
        <end position="712"/>
    </location>
</feature>
<feature type="compositionally biased region" description="Basic and acidic residues" evidence="8">
    <location>
        <begin position="543"/>
        <end position="553"/>
    </location>
</feature>
<dbReference type="GO" id="GO:0022857">
    <property type="term" value="F:transmembrane transporter activity"/>
    <property type="evidence" value="ECO:0007669"/>
    <property type="project" value="InterPro"/>
</dbReference>
<keyword evidence="3" id="KW-0813">Transport</keyword>
<feature type="transmembrane region" description="Helical" evidence="9">
    <location>
        <begin position="269"/>
        <end position="291"/>
    </location>
</feature>
<evidence type="ECO:0000256" key="4">
    <source>
        <dbReference type="ARBA" id="ARBA00022692"/>
    </source>
</evidence>
<feature type="transmembrane region" description="Helical" evidence="9">
    <location>
        <begin position="858"/>
        <end position="877"/>
    </location>
</feature>
<keyword evidence="5 9" id="KW-1133">Transmembrane helix</keyword>
<dbReference type="PROSITE" id="PS00217">
    <property type="entry name" value="SUGAR_TRANSPORT_2"/>
    <property type="match status" value="1"/>
</dbReference>
<dbReference type="PROSITE" id="PS50850">
    <property type="entry name" value="MFS"/>
    <property type="match status" value="2"/>
</dbReference>
<proteinExistence type="inferred from homology"/>
<organism evidence="11 12">
    <name type="scientific">Cladorrhinum samala</name>
    <dbReference type="NCBI Taxonomy" id="585594"/>
    <lineage>
        <taxon>Eukaryota</taxon>
        <taxon>Fungi</taxon>
        <taxon>Dikarya</taxon>
        <taxon>Ascomycota</taxon>
        <taxon>Pezizomycotina</taxon>
        <taxon>Sordariomycetes</taxon>
        <taxon>Sordariomycetidae</taxon>
        <taxon>Sordariales</taxon>
        <taxon>Podosporaceae</taxon>
        <taxon>Cladorrhinum</taxon>
    </lineage>
</organism>
<dbReference type="InterPro" id="IPR011701">
    <property type="entry name" value="MFS"/>
</dbReference>
<comment type="caution">
    <text evidence="11">The sequence shown here is derived from an EMBL/GenBank/DDBJ whole genome shotgun (WGS) entry which is preliminary data.</text>
</comment>
<dbReference type="PANTHER" id="PTHR23502:SF31">
    <property type="entry name" value="POLYAMINE TRANSPORTER 1"/>
    <property type="match status" value="1"/>
</dbReference>
<dbReference type="NCBIfam" id="TIGR00879">
    <property type="entry name" value="SP"/>
    <property type="match status" value="1"/>
</dbReference>
<feature type="transmembrane region" description="Helical" evidence="9">
    <location>
        <begin position="751"/>
        <end position="774"/>
    </location>
</feature>
<dbReference type="CDD" id="cd17323">
    <property type="entry name" value="MFS_Tpo1_MDR_like"/>
    <property type="match status" value="1"/>
</dbReference>
<feature type="transmembrane region" description="Helical" evidence="9">
    <location>
        <begin position="662"/>
        <end position="682"/>
    </location>
</feature>
<accession>A0AAV9HIN7</accession>
<dbReference type="InterPro" id="IPR020846">
    <property type="entry name" value="MFS_dom"/>
</dbReference>
<feature type="transmembrane region" description="Helical" evidence="9">
    <location>
        <begin position="441"/>
        <end position="462"/>
    </location>
</feature>
<comment type="similarity">
    <text evidence="2">Belongs to the major facilitator superfamily. Sugar transporter (TC 2.A.1.1) family.</text>
</comment>
<dbReference type="InterPro" id="IPR005829">
    <property type="entry name" value="Sugar_transporter_CS"/>
</dbReference>
<reference evidence="11" key="2">
    <citation type="submission" date="2023-06" db="EMBL/GenBank/DDBJ databases">
        <authorList>
            <consortium name="Lawrence Berkeley National Laboratory"/>
            <person name="Mondo S.J."/>
            <person name="Hensen N."/>
            <person name="Bonometti L."/>
            <person name="Westerberg I."/>
            <person name="Brannstrom I.O."/>
            <person name="Guillou S."/>
            <person name="Cros-Aarteil S."/>
            <person name="Calhoun S."/>
            <person name="Haridas S."/>
            <person name="Kuo A."/>
            <person name="Pangilinan J."/>
            <person name="Riley R."/>
            <person name="Labutti K."/>
            <person name="Andreopoulos B."/>
            <person name="Lipzen A."/>
            <person name="Chen C."/>
            <person name="Yanf M."/>
            <person name="Daum C."/>
            <person name="Ng V."/>
            <person name="Clum A."/>
            <person name="Steindorff A."/>
            <person name="Ohm R."/>
            <person name="Martin F."/>
            <person name="Silar P."/>
            <person name="Natvig D."/>
            <person name="Lalanne C."/>
            <person name="Gautier V."/>
            <person name="Ament-Velasquez S.L."/>
            <person name="Kruys A."/>
            <person name="Hutchinson M.I."/>
            <person name="Powell A.J."/>
            <person name="Barry K."/>
            <person name="Miller A.N."/>
            <person name="Grigoriev I.V."/>
            <person name="Debuchy R."/>
            <person name="Gladieux P."/>
            <person name="Thoren M.H."/>
            <person name="Johannesson H."/>
        </authorList>
    </citation>
    <scope>NUCLEOTIDE SEQUENCE</scope>
    <source>
        <strain evidence="11">PSN324</strain>
    </source>
</reference>
<feature type="transmembrane region" description="Helical" evidence="9">
    <location>
        <begin position="718"/>
        <end position="739"/>
    </location>
</feature>
<dbReference type="GO" id="GO:0015798">
    <property type="term" value="P:myo-inositol transport"/>
    <property type="evidence" value="ECO:0007669"/>
    <property type="project" value="UniProtKB-ARBA"/>
</dbReference>